<name>A0A0F9FAE8_9ZZZZ</name>
<dbReference type="Gene3D" id="3.10.129.10">
    <property type="entry name" value="Hotdog Thioesterase"/>
    <property type="match status" value="1"/>
</dbReference>
<comment type="caution">
    <text evidence="1">The sequence shown here is derived from an EMBL/GenBank/DDBJ whole genome shotgun (WGS) entry which is preliminary data.</text>
</comment>
<dbReference type="AlphaFoldDB" id="A0A0F9FAE8"/>
<gene>
    <name evidence="1" type="ORF">LCGC14_2054760</name>
</gene>
<sequence length="235" mass="25213">MSEQVTIDRRFRGPPESGNGGYVCGVVAELIGSTVEVTLRHPPPLDRPLQVARLDDGGVALRDGETVIAEAAPAMVEIDIPEPVSFTEAVEASRSYLGFRQHIFPTCLVCGPQRTEGDGLRIFPSSIPGRDIVAAPWTPDASLASEDSVIRPEFVWAALDCPSGWAVFGDPSQGRPAVLGRLAARLIAPVQPSERCVVIGWPLAEDGRKLYSGTALFSQDGDLRAVARATWVRLT</sequence>
<dbReference type="EMBL" id="LAZR01024348">
    <property type="protein sequence ID" value="KKL75451.1"/>
    <property type="molecule type" value="Genomic_DNA"/>
</dbReference>
<reference evidence="1" key="1">
    <citation type="journal article" date="2015" name="Nature">
        <title>Complex archaea that bridge the gap between prokaryotes and eukaryotes.</title>
        <authorList>
            <person name="Spang A."/>
            <person name="Saw J.H."/>
            <person name="Jorgensen S.L."/>
            <person name="Zaremba-Niedzwiedzka K."/>
            <person name="Martijn J."/>
            <person name="Lind A.E."/>
            <person name="van Eijk R."/>
            <person name="Schleper C."/>
            <person name="Guy L."/>
            <person name="Ettema T.J."/>
        </authorList>
    </citation>
    <scope>NUCLEOTIDE SEQUENCE</scope>
</reference>
<evidence type="ECO:0000313" key="1">
    <source>
        <dbReference type="EMBL" id="KKL75451.1"/>
    </source>
</evidence>
<organism evidence="1">
    <name type="scientific">marine sediment metagenome</name>
    <dbReference type="NCBI Taxonomy" id="412755"/>
    <lineage>
        <taxon>unclassified sequences</taxon>
        <taxon>metagenomes</taxon>
        <taxon>ecological metagenomes</taxon>
    </lineage>
</organism>
<proteinExistence type="predicted"/>
<dbReference type="InterPro" id="IPR029069">
    <property type="entry name" value="HotDog_dom_sf"/>
</dbReference>
<accession>A0A0F9FAE8</accession>
<protein>
    <submittedName>
        <fullName evidence="1">Uncharacterized protein</fullName>
    </submittedName>
</protein>
<dbReference type="SUPFAM" id="SSF54637">
    <property type="entry name" value="Thioesterase/thiol ester dehydrase-isomerase"/>
    <property type="match status" value="1"/>
</dbReference>
<dbReference type="CDD" id="cd03440">
    <property type="entry name" value="hot_dog"/>
    <property type="match status" value="1"/>
</dbReference>